<dbReference type="RefSeq" id="WP_005885736.1">
    <property type="nucleotide sequence ID" value="NZ_ADNU01000069.1"/>
</dbReference>
<keyword evidence="4" id="KW-1185">Reference proteome</keyword>
<feature type="domain" description="S-Me-THD-like C-terminal" evidence="2">
    <location>
        <begin position="172"/>
        <end position="352"/>
    </location>
</feature>
<sequence length="360" mass="38368">MSNTNTLTVIDEATCRDIAVGAAILGTGGGGDPYVGMLMAEQAIREYGPVEVISLDSLEDTDAVYPVAMMGAPTVMVEKTPSIQQFRNVVEASASYLDRPATHLACIEVGGVNSMIPIAAAAQMGLPLVDGDGMGRAFPELQMVLPTINGIAATPLSLADEKGNTAVIDTVTNKWAERIARSATIEMGCTAIVSNYPMTGKQTAESFVSGTLSLCAELGREITRLRHAAGSAVDSIVSTLNGVNIASGKVIDVERRTTAGFAHGRARVECPEGELVLGFQNEHLVAKLRDEYVVTTPDLIMVVDTDTGEPITTEQLRFGNRVTVLAAPADERWHTNEGLEIAGPRYFGYDTDPIRPDWNR</sequence>
<feature type="domain" description="S-Me-THD N-terminal" evidence="1">
    <location>
        <begin position="15"/>
        <end position="169"/>
    </location>
</feature>
<dbReference type="Gene3D" id="2.40.390.10">
    <property type="entry name" value="CV3147-like"/>
    <property type="match status" value="1"/>
</dbReference>
<dbReference type="Proteomes" id="UP000005714">
    <property type="component" value="Unassembled WGS sequence"/>
</dbReference>
<accession>D4YQ60</accession>
<dbReference type="Gene3D" id="3.40.1610.10">
    <property type="entry name" value="CV3147-like domain"/>
    <property type="match status" value="1"/>
</dbReference>
<dbReference type="SUPFAM" id="SSF160991">
    <property type="entry name" value="CV3147-like"/>
    <property type="match status" value="1"/>
</dbReference>
<dbReference type="EMBL" id="ADNU01000069">
    <property type="protein sequence ID" value="EFG46625.1"/>
    <property type="molecule type" value="Genomic_DNA"/>
</dbReference>
<protein>
    <recommendedName>
        <fullName evidence="5">DUF917 domain-containing protein</fullName>
    </recommendedName>
</protein>
<reference evidence="3 4" key="1">
    <citation type="submission" date="2010-04" db="EMBL/GenBank/DDBJ databases">
        <authorList>
            <person name="Qin X."/>
            <person name="Bachman B."/>
            <person name="Battles P."/>
            <person name="Bell A."/>
            <person name="Bess C."/>
            <person name="Bickham C."/>
            <person name="Chaboub L."/>
            <person name="Chen D."/>
            <person name="Coyle M."/>
            <person name="Deiros D.R."/>
            <person name="Dinh H."/>
            <person name="Forbes L."/>
            <person name="Fowler G."/>
            <person name="Francisco L."/>
            <person name="Fu Q."/>
            <person name="Gubbala S."/>
            <person name="Hale W."/>
            <person name="Han Y."/>
            <person name="Hemphill L."/>
            <person name="Highlander S.K."/>
            <person name="Hirani K."/>
            <person name="Hogues M."/>
            <person name="Jackson L."/>
            <person name="Jakkamsetti A."/>
            <person name="Javaid M."/>
            <person name="Jiang H."/>
            <person name="Korchina V."/>
            <person name="Kovar C."/>
            <person name="Lara F."/>
            <person name="Lee S."/>
            <person name="Mata R."/>
            <person name="Mathew T."/>
            <person name="Moen C."/>
            <person name="Morales K."/>
            <person name="Munidasa M."/>
            <person name="Nazareth L."/>
            <person name="Ngo R."/>
            <person name="Nguyen L."/>
            <person name="Okwuonu G."/>
            <person name="Ongeri F."/>
            <person name="Patil S."/>
            <person name="Petrosino J."/>
            <person name="Pham C."/>
            <person name="Pham P."/>
            <person name="Pu L.-L."/>
            <person name="Puazo M."/>
            <person name="Raj R."/>
            <person name="Reid J."/>
            <person name="Rouhana J."/>
            <person name="Saada N."/>
            <person name="Shang Y."/>
            <person name="Simmons D."/>
            <person name="Thornton R."/>
            <person name="Warren J."/>
            <person name="Weissenberger G."/>
            <person name="Zhang J."/>
            <person name="Zhang L."/>
            <person name="Zhou C."/>
            <person name="Zhu D."/>
            <person name="Muzny D."/>
            <person name="Worley K."/>
            <person name="Gibbs R."/>
        </authorList>
    </citation>
    <scope>NUCLEOTIDE SEQUENCE [LARGE SCALE GENOMIC DNA]</scope>
    <source>
        <strain evidence="3 4">ATCC 49030</strain>
    </source>
</reference>
<comment type="caution">
    <text evidence="3">The sequence shown here is derived from an EMBL/GenBank/DDBJ whole genome shotgun (WGS) entry which is preliminary data.</text>
</comment>
<proteinExistence type="predicted"/>
<dbReference type="Pfam" id="PF06032">
    <property type="entry name" value="S-Me-THD_N"/>
    <property type="match status" value="1"/>
</dbReference>
<dbReference type="InterPro" id="IPR010318">
    <property type="entry name" value="S-Me-THD_N"/>
</dbReference>
<evidence type="ECO:0000313" key="4">
    <source>
        <dbReference type="Proteomes" id="UP000005714"/>
    </source>
</evidence>
<dbReference type="Pfam" id="PF20906">
    <property type="entry name" value="S-Me-THD_C"/>
    <property type="match status" value="1"/>
</dbReference>
<evidence type="ECO:0000259" key="1">
    <source>
        <dbReference type="Pfam" id="PF06032"/>
    </source>
</evidence>
<dbReference type="InterPro" id="IPR048350">
    <property type="entry name" value="S-Me-THD-like_C"/>
</dbReference>
<dbReference type="AlphaFoldDB" id="D4YQ60"/>
<evidence type="ECO:0000259" key="2">
    <source>
        <dbReference type="Pfam" id="PF20906"/>
    </source>
</evidence>
<dbReference type="InterPro" id="IPR024071">
    <property type="entry name" value="S-Me-THD_C_sf"/>
</dbReference>
<evidence type="ECO:0008006" key="5">
    <source>
        <dbReference type="Google" id="ProtNLM"/>
    </source>
</evidence>
<evidence type="ECO:0000313" key="3">
    <source>
        <dbReference type="EMBL" id="EFG46625.1"/>
    </source>
</evidence>
<organism evidence="3 4">
    <name type="scientific">Brevibacterium mcbrellneri ATCC 49030</name>
    <dbReference type="NCBI Taxonomy" id="585530"/>
    <lineage>
        <taxon>Bacteria</taxon>
        <taxon>Bacillati</taxon>
        <taxon>Actinomycetota</taxon>
        <taxon>Actinomycetes</taxon>
        <taxon>Micrococcales</taxon>
        <taxon>Brevibacteriaceae</taxon>
        <taxon>Brevibacterium</taxon>
    </lineage>
</organism>
<gene>
    <name evidence="3" type="ORF">HMPREF0183_2070</name>
</gene>
<dbReference type="eggNOG" id="COG3535">
    <property type="taxonomic scope" value="Bacteria"/>
</dbReference>
<dbReference type="InterPro" id="IPR027479">
    <property type="entry name" value="S-Me-THD_N_sf"/>
</dbReference>
<dbReference type="STRING" id="585530.HMPREF0183_2070"/>
<name>D4YQ60_9MICO</name>